<keyword evidence="2" id="KW-1185">Reference proteome</keyword>
<name>A0ABR2QFC6_9ROSI</name>
<gene>
    <name evidence="1" type="ORF">V6N11_070549</name>
</gene>
<dbReference type="PANTHER" id="PTHR33103">
    <property type="entry name" value="OS01G0153900 PROTEIN"/>
    <property type="match status" value="1"/>
</dbReference>
<proteinExistence type="predicted"/>
<dbReference type="Pfam" id="PF05056">
    <property type="entry name" value="DUF674"/>
    <property type="match status" value="1"/>
</dbReference>
<organism evidence="1 2">
    <name type="scientific">Hibiscus sabdariffa</name>
    <name type="common">roselle</name>
    <dbReference type="NCBI Taxonomy" id="183260"/>
    <lineage>
        <taxon>Eukaryota</taxon>
        <taxon>Viridiplantae</taxon>
        <taxon>Streptophyta</taxon>
        <taxon>Embryophyta</taxon>
        <taxon>Tracheophyta</taxon>
        <taxon>Spermatophyta</taxon>
        <taxon>Magnoliopsida</taxon>
        <taxon>eudicotyledons</taxon>
        <taxon>Gunneridae</taxon>
        <taxon>Pentapetalae</taxon>
        <taxon>rosids</taxon>
        <taxon>malvids</taxon>
        <taxon>Malvales</taxon>
        <taxon>Malvaceae</taxon>
        <taxon>Malvoideae</taxon>
        <taxon>Hibiscus</taxon>
    </lineage>
</organism>
<evidence type="ECO:0000313" key="2">
    <source>
        <dbReference type="Proteomes" id="UP001396334"/>
    </source>
</evidence>
<dbReference type="PANTHER" id="PTHR33103:SF110">
    <property type="entry name" value="DUF674 FAMILY PROTEIN"/>
    <property type="match status" value="1"/>
</dbReference>
<reference evidence="1 2" key="1">
    <citation type="journal article" date="2024" name="G3 (Bethesda)">
        <title>Genome assembly of Hibiscus sabdariffa L. provides insights into metabolisms of medicinal natural products.</title>
        <authorList>
            <person name="Kim T."/>
        </authorList>
    </citation>
    <scope>NUCLEOTIDE SEQUENCE [LARGE SCALE GENOMIC DNA]</scope>
    <source>
        <strain evidence="1">TK-2024</strain>
        <tissue evidence="1">Old leaves</tissue>
    </source>
</reference>
<dbReference type="InterPro" id="IPR007750">
    <property type="entry name" value="DUF674"/>
</dbReference>
<evidence type="ECO:0008006" key="3">
    <source>
        <dbReference type="Google" id="ProtNLM"/>
    </source>
</evidence>
<evidence type="ECO:0000313" key="1">
    <source>
        <dbReference type="EMBL" id="KAK8999380.1"/>
    </source>
</evidence>
<dbReference type="Proteomes" id="UP001396334">
    <property type="component" value="Unassembled WGS sequence"/>
</dbReference>
<protein>
    <recommendedName>
        <fullName evidence="3">DUF674 domain-containing protein</fullName>
    </recommendedName>
</protein>
<comment type="caution">
    <text evidence="1">The sequence shown here is derived from an EMBL/GenBank/DDBJ whole genome shotgun (WGS) entry which is preliminary data.</text>
</comment>
<sequence length="255" mass="27260">MAPTTTSATVSLKLLIDTNEQRVLYAEAGKDFADFLFSILTLPVATVIRLLTKEGMNGCVGNLYESVDNLGDEYIQPTTTKDTLLEPTYSLNVATGVPLLLPDVQSSTPQGFYRCSYGHSGCSYDYSGSGKCCLYYTNDPTATCPSCSRAMTSPATFVNPPNKVSTASPAASEGGFVKGVVTYTILDDLTVTPLSTISSITMLSKFGIKQVDALKEKVVNVGMDEGVELLKASLQSKTVLTDVFLSPIAGRKRVK</sequence>
<dbReference type="EMBL" id="JBBPBN010000040">
    <property type="protein sequence ID" value="KAK8999380.1"/>
    <property type="molecule type" value="Genomic_DNA"/>
</dbReference>
<accession>A0ABR2QFC6</accession>